<protein>
    <recommendedName>
        <fullName evidence="1">MlaB-like STAS domain-containing protein</fullName>
    </recommendedName>
</protein>
<dbReference type="AlphaFoldDB" id="A4G9J7"/>
<evidence type="ECO:0000259" key="1">
    <source>
        <dbReference type="Pfam" id="PF13466"/>
    </source>
</evidence>
<proteinExistence type="predicted"/>
<dbReference type="Proteomes" id="UP000006697">
    <property type="component" value="Chromosome"/>
</dbReference>
<dbReference type="Pfam" id="PF13466">
    <property type="entry name" value="STAS_2"/>
    <property type="match status" value="1"/>
</dbReference>
<dbReference type="eggNOG" id="COG3113">
    <property type="taxonomic scope" value="Bacteria"/>
</dbReference>
<dbReference type="EMBL" id="CU207211">
    <property type="protein sequence ID" value="CAL63184.1"/>
    <property type="molecule type" value="Genomic_DNA"/>
</dbReference>
<evidence type="ECO:0000313" key="3">
    <source>
        <dbReference type="Proteomes" id="UP000006697"/>
    </source>
</evidence>
<dbReference type="SUPFAM" id="SSF52091">
    <property type="entry name" value="SpoIIaa-like"/>
    <property type="match status" value="1"/>
</dbReference>
<sequence length="95" mass="10282">MFQPGASLTFDNAKTTLNAGLQAIAEGQNEIDFSGLITVDSAAVATMLAWRRLAVARAVPLVFHHVPENLHSLISLYDVAALVDADMVRNDLPHR</sequence>
<dbReference type="STRING" id="204773.HEAR3075"/>
<evidence type="ECO:0000313" key="2">
    <source>
        <dbReference type="EMBL" id="CAL63184.1"/>
    </source>
</evidence>
<dbReference type="InterPro" id="IPR058548">
    <property type="entry name" value="MlaB-like_STAS"/>
</dbReference>
<reference evidence="2 3" key="1">
    <citation type="journal article" date="2007" name="PLoS Genet.">
        <title>A tale of two oxidation states: bacterial colonization of arsenic-rich environments.</title>
        <authorList>
            <person name="Muller D."/>
            <person name="Medigue C."/>
            <person name="Koechler S."/>
            <person name="Barbe V."/>
            <person name="Barakat M."/>
            <person name="Talla E."/>
            <person name="Bonnefoy V."/>
            <person name="Krin E."/>
            <person name="Arsene-Ploetze F."/>
            <person name="Carapito C."/>
            <person name="Chandler M."/>
            <person name="Cournoyer B."/>
            <person name="Cruveiller S."/>
            <person name="Dossat C."/>
            <person name="Duval S."/>
            <person name="Heymann M."/>
            <person name="Leize E."/>
            <person name="Lieutaud A."/>
            <person name="Lievremont D."/>
            <person name="Makita Y."/>
            <person name="Mangenot S."/>
            <person name="Nitschke W."/>
            <person name="Ortet P."/>
            <person name="Perdrial N."/>
            <person name="Schoepp B."/>
            <person name="Siguier N."/>
            <person name="Simeonova D.D."/>
            <person name="Rouy Z."/>
            <person name="Segurens B."/>
            <person name="Turlin E."/>
            <person name="Vallenet D."/>
            <person name="Van Dorsselaer A."/>
            <person name="Weiss S."/>
            <person name="Weissenbach J."/>
            <person name="Lett M.C."/>
            <person name="Danchin A."/>
            <person name="Bertin P.N."/>
        </authorList>
    </citation>
    <scope>NUCLEOTIDE SEQUENCE [LARGE SCALE GENOMIC DNA]</scope>
    <source>
        <strain evidence="3">ULPAs1</strain>
    </source>
</reference>
<dbReference type="InterPro" id="IPR036513">
    <property type="entry name" value="STAS_dom_sf"/>
</dbReference>
<dbReference type="Gene3D" id="3.30.750.24">
    <property type="entry name" value="STAS domain"/>
    <property type="match status" value="1"/>
</dbReference>
<keyword evidence="3" id="KW-1185">Reference proteome</keyword>
<gene>
    <name evidence="2" type="ordered locus">HEAR3075</name>
</gene>
<feature type="domain" description="MlaB-like STAS" evidence="1">
    <location>
        <begin position="7"/>
        <end position="79"/>
    </location>
</feature>
<accession>A4G9J7</accession>
<organism evidence="2 3">
    <name type="scientific">Herminiimonas arsenicoxydans</name>
    <dbReference type="NCBI Taxonomy" id="204773"/>
    <lineage>
        <taxon>Bacteria</taxon>
        <taxon>Pseudomonadati</taxon>
        <taxon>Pseudomonadota</taxon>
        <taxon>Betaproteobacteria</taxon>
        <taxon>Burkholderiales</taxon>
        <taxon>Oxalobacteraceae</taxon>
        <taxon>Herminiimonas</taxon>
    </lineage>
</organism>
<dbReference type="OrthoDB" id="9156744at2"/>
<dbReference type="KEGG" id="har:HEAR3075"/>
<dbReference type="HOGENOM" id="CLU_115403_13_5_4"/>
<name>A4G9J7_HERAR</name>